<dbReference type="AlphaFoldDB" id="A0A0E9RL20"/>
<accession>A0A0E9RL20</accession>
<protein>
    <submittedName>
        <fullName evidence="1">Uncharacterized protein</fullName>
    </submittedName>
</protein>
<reference evidence="1" key="1">
    <citation type="submission" date="2014-11" db="EMBL/GenBank/DDBJ databases">
        <authorList>
            <person name="Amaro Gonzalez C."/>
        </authorList>
    </citation>
    <scope>NUCLEOTIDE SEQUENCE</scope>
</reference>
<evidence type="ECO:0000313" key="1">
    <source>
        <dbReference type="EMBL" id="JAH29821.1"/>
    </source>
</evidence>
<name>A0A0E9RL20_ANGAN</name>
<organism evidence="1">
    <name type="scientific">Anguilla anguilla</name>
    <name type="common">European freshwater eel</name>
    <name type="synonym">Muraena anguilla</name>
    <dbReference type="NCBI Taxonomy" id="7936"/>
    <lineage>
        <taxon>Eukaryota</taxon>
        <taxon>Metazoa</taxon>
        <taxon>Chordata</taxon>
        <taxon>Craniata</taxon>
        <taxon>Vertebrata</taxon>
        <taxon>Euteleostomi</taxon>
        <taxon>Actinopterygii</taxon>
        <taxon>Neopterygii</taxon>
        <taxon>Teleostei</taxon>
        <taxon>Anguilliformes</taxon>
        <taxon>Anguillidae</taxon>
        <taxon>Anguilla</taxon>
    </lineage>
</organism>
<dbReference type="EMBL" id="GBXM01078756">
    <property type="protein sequence ID" value="JAH29821.1"/>
    <property type="molecule type" value="Transcribed_RNA"/>
</dbReference>
<sequence>MPIHCAIVFHLRISDADLPTRTQKQKSHSALIYCF</sequence>
<proteinExistence type="predicted"/>
<reference evidence="1" key="2">
    <citation type="journal article" date="2015" name="Fish Shellfish Immunol.">
        <title>Early steps in the European eel (Anguilla anguilla)-Vibrio vulnificus interaction in the gills: Role of the RtxA13 toxin.</title>
        <authorList>
            <person name="Callol A."/>
            <person name="Pajuelo D."/>
            <person name="Ebbesson L."/>
            <person name="Teles M."/>
            <person name="MacKenzie S."/>
            <person name="Amaro C."/>
        </authorList>
    </citation>
    <scope>NUCLEOTIDE SEQUENCE</scope>
</reference>